<feature type="compositionally biased region" description="Basic and acidic residues" evidence="3">
    <location>
        <begin position="104"/>
        <end position="113"/>
    </location>
</feature>
<accession>A0A7T8KC15</accession>
<proteinExistence type="predicted"/>
<organism evidence="5 6">
    <name type="scientific">Caligus rogercresseyi</name>
    <name type="common">Sea louse</name>
    <dbReference type="NCBI Taxonomy" id="217165"/>
    <lineage>
        <taxon>Eukaryota</taxon>
        <taxon>Metazoa</taxon>
        <taxon>Ecdysozoa</taxon>
        <taxon>Arthropoda</taxon>
        <taxon>Crustacea</taxon>
        <taxon>Multicrustacea</taxon>
        <taxon>Hexanauplia</taxon>
        <taxon>Copepoda</taxon>
        <taxon>Siphonostomatoida</taxon>
        <taxon>Caligidae</taxon>
        <taxon>Caligus</taxon>
    </lineage>
</organism>
<evidence type="ECO:0000256" key="3">
    <source>
        <dbReference type="SAM" id="MobiDB-lite"/>
    </source>
</evidence>
<dbReference type="EMBL" id="CP045892">
    <property type="protein sequence ID" value="QQP53109.1"/>
    <property type="molecule type" value="Genomic_DNA"/>
</dbReference>
<feature type="compositionally biased region" description="Polar residues" evidence="3">
    <location>
        <begin position="143"/>
        <end position="160"/>
    </location>
</feature>
<evidence type="ECO:0000256" key="1">
    <source>
        <dbReference type="PROSITE-ProRule" id="PRU00376"/>
    </source>
</evidence>
<reference evidence="6" key="1">
    <citation type="submission" date="2021-01" db="EMBL/GenBank/DDBJ databases">
        <title>Caligus Genome Assembly.</title>
        <authorList>
            <person name="Gallardo-Escarate C."/>
        </authorList>
    </citation>
    <scope>NUCLEOTIDE SEQUENCE [LARGE SCALE GENOMIC DNA]</scope>
</reference>
<comment type="subcellular location">
    <subcellularLocation>
        <location evidence="1">Nucleus</location>
    </subcellularLocation>
</comment>
<keyword evidence="2" id="KW-0175">Coiled coil</keyword>
<feature type="region of interest" description="Disordered" evidence="3">
    <location>
        <begin position="77"/>
        <end position="177"/>
    </location>
</feature>
<feature type="domain" description="YEATS" evidence="4">
    <location>
        <begin position="105"/>
        <end position="200"/>
    </location>
</feature>
<dbReference type="OrthoDB" id="1741717at2759"/>
<feature type="non-terminal residue" evidence="5">
    <location>
        <position position="200"/>
    </location>
</feature>
<protein>
    <submittedName>
        <fullName evidence="5">LOC409331</fullName>
    </submittedName>
</protein>
<feature type="region of interest" description="Disordered" evidence="3">
    <location>
        <begin position="1"/>
        <end position="36"/>
    </location>
</feature>
<keyword evidence="1" id="KW-0539">Nucleus</keyword>
<gene>
    <name evidence="5" type="ORF">FKW44_005465</name>
</gene>
<dbReference type="GO" id="GO:0005634">
    <property type="term" value="C:nucleus"/>
    <property type="evidence" value="ECO:0007669"/>
    <property type="project" value="UniProtKB-SubCell"/>
</dbReference>
<sequence>MSEDPDYSKSRVSPNDKRVRSLERKGDGGTSDLRTREVLQREFRRALEEKERELELIDERILEVRSSLQLVRYATSPKEIPLRSQHHGHSSRPPPTSIGKAPLLKKENEKEEIPQITQITPAYIPPKPKPVKKNPLPQRNPADHSSNQSDASSWETSPSGSAAMKEARTTPLTKNPDISDIVQKVRFLIHVSYHPHDVIE</sequence>
<dbReference type="InterPro" id="IPR055129">
    <property type="entry name" value="YEATS_dom"/>
</dbReference>
<evidence type="ECO:0000259" key="4">
    <source>
        <dbReference type="PROSITE" id="PS51037"/>
    </source>
</evidence>
<dbReference type="Proteomes" id="UP000595437">
    <property type="component" value="Chromosome 3"/>
</dbReference>
<feature type="coiled-coil region" evidence="2">
    <location>
        <begin position="36"/>
        <end position="67"/>
    </location>
</feature>
<dbReference type="AlphaFoldDB" id="A0A7T8KC15"/>
<evidence type="ECO:0000313" key="5">
    <source>
        <dbReference type="EMBL" id="QQP53109.1"/>
    </source>
</evidence>
<evidence type="ECO:0000256" key="2">
    <source>
        <dbReference type="SAM" id="Coils"/>
    </source>
</evidence>
<dbReference type="PROSITE" id="PS51037">
    <property type="entry name" value="YEATS"/>
    <property type="match status" value="1"/>
</dbReference>
<evidence type="ECO:0000313" key="6">
    <source>
        <dbReference type="Proteomes" id="UP000595437"/>
    </source>
</evidence>
<keyword evidence="6" id="KW-1185">Reference proteome</keyword>
<name>A0A7T8KC15_CALRO</name>